<dbReference type="EMBL" id="QGDO01000002">
    <property type="protein sequence ID" value="PWJ43294.1"/>
    <property type="molecule type" value="Genomic_DNA"/>
</dbReference>
<reference evidence="3 4" key="1">
    <citation type="submission" date="2018-03" db="EMBL/GenBank/DDBJ databases">
        <title>Genomic Encyclopedia of Archaeal and Bacterial Type Strains, Phase II (KMG-II): from individual species to whole genera.</title>
        <authorList>
            <person name="Goeker M."/>
        </authorList>
    </citation>
    <scope>NUCLEOTIDE SEQUENCE [LARGE SCALE GENOMIC DNA]</scope>
    <source>
        <strain evidence="3 4">DSM 28229</strain>
    </source>
</reference>
<keyword evidence="4" id="KW-1185">Reference proteome</keyword>
<dbReference type="GO" id="GO:0016758">
    <property type="term" value="F:hexosyltransferase activity"/>
    <property type="evidence" value="ECO:0007669"/>
    <property type="project" value="TreeGrafter"/>
</dbReference>
<sequence>MRTKVVYIISNIDKALEFEWVAEYLNQERFELSFILLNPMANSHLARFVESQGLGLKYIPYSGKKDLVFAFYKLYKYLKSLQPDVIHCHLPEATLLGLSIGKILGIKERIYTRHHSTFNHDYHPHAVKYDLWSNQWATKIIAITQNVADVLIEKEGVSSDKIQIINHSIDIDRFTSVNSERVETLKQKYGIRSEGPIIGVISRYTEWKGIQYIIPAFKRILEQYPKAQLVLANARKGEYVDQLDILLAELPQESYIEIPFEKDLYALYQLFDVFVHTPIDPYCEAFGQIYIESLAAKIPSVFTLSGVARDFVQHEKEALVVDFKSTEQIHEAILRLLKDPELSEVLKENGFEVVDQNYRIENKIDQLSKAFDGN</sequence>
<dbReference type="Pfam" id="PF00534">
    <property type="entry name" value="Glycos_transf_1"/>
    <property type="match status" value="1"/>
</dbReference>
<evidence type="ECO:0000313" key="4">
    <source>
        <dbReference type="Proteomes" id="UP000245535"/>
    </source>
</evidence>
<dbReference type="Proteomes" id="UP000245535">
    <property type="component" value="Unassembled WGS sequence"/>
</dbReference>
<gene>
    <name evidence="3" type="ORF">BC781_102843</name>
</gene>
<evidence type="ECO:0000259" key="2">
    <source>
        <dbReference type="Pfam" id="PF13439"/>
    </source>
</evidence>
<accession>A0A315ZEY5</accession>
<protein>
    <submittedName>
        <fullName evidence="3">Glycosyltransferase involved in cell wall biosynthesis</fullName>
    </submittedName>
</protein>
<dbReference type="Gene3D" id="3.40.50.2000">
    <property type="entry name" value="Glycogen Phosphorylase B"/>
    <property type="match status" value="2"/>
</dbReference>
<feature type="domain" description="Glycosyl transferase family 1" evidence="1">
    <location>
        <begin position="183"/>
        <end position="351"/>
    </location>
</feature>
<dbReference type="SUPFAM" id="SSF53756">
    <property type="entry name" value="UDP-Glycosyltransferase/glycogen phosphorylase"/>
    <property type="match status" value="1"/>
</dbReference>
<dbReference type="InterPro" id="IPR001296">
    <property type="entry name" value="Glyco_trans_1"/>
</dbReference>
<dbReference type="OrthoDB" id="9805661at2"/>
<dbReference type="AlphaFoldDB" id="A0A315ZEY5"/>
<dbReference type="PANTHER" id="PTHR45947">
    <property type="entry name" value="SULFOQUINOVOSYL TRANSFERASE SQD2"/>
    <property type="match status" value="1"/>
</dbReference>
<proteinExistence type="predicted"/>
<dbReference type="RefSeq" id="WP_109617722.1">
    <property type="nucleotide sequence ID" value="NZ_QGDO01000002.1"/>
</dbReference>
<name>A0A315ZEY5_SEDFL</name>
<evidence type="ECO:0000313" key="3">
    <source>
        <dbReference type="EMBL" id="PWJ43294.1"/>
    </source>
</evidence>
<keyword evidence="3" id="KW-0808">Transferase</keyword>
<feature type="domain" description="Glycosyltransferase subfamily 4-like N-terminal" evidence="2">
    <location>
        <begin position="23"/>
        <end position="173"/>
    </location>
</feature>
<dbReference type="InterPro" id="IPR028098">
    <property type="entry name" value="Glyco_trans_4-like_N"/>
</dbReference>
<dbReference type="InterPro" id="IPR050194">
    <property type="entry name" value="Glycosyltransferase_grp1"/>
</dbReference>
<evidence type="ECO:0000259" key="1">
    <source>
        <dbReference type="Pfam" id="PF00534"/>
    </source>
</evidence>
<dbReference type="Pfam" id="PF13439">
    <property type="entry name" value="Glyco_transf_4"/>
    <property type="match status" value="1"/>
</dbReference>
<dbReference type="CDD" id="cd03801">
    <property type="entry name" value="GT4_PimA-like"/>
    <property type="match status" value="1"/>
</dbReference>
<organism evidence="3 4">
    <name type="scientific">Sediminitomix flava</name>
    <dbReference type="NCBI Taxonomy" id="379075"/>
    <lineage>
        <taxon>Bacteria</taxon>
        <taxon>Pseudomonadati</taxon>
        <taxon>Bacteroidota</taxon>
        <taxon>Cytophagia</taxon>
        <taxon>Cytophagales</taxon>
        <taxon>Flammeovirgaceae</taxon>
        <taxon>Sediminitomix</taxon>
    </lineage>
</organism>
<dbReference type="PANTHER" id="PTHR45947:SF3">
    <property type="entry name" value="SULFOQUINOVOSYL TRANSFERASE SQD2"/>
    <property type="match status" value="1"/>
</dbReference>
<comment type="caution">
    <text evidence="3">The sequence shown here is derived from an EMBL/GenBank/DDBJ whole genome shotgun (WGS) entry which is preliminary data.</text>
</comment>